<evidence type="ECO:0000256" key="4">
    <source>
        <dbReference type="ARBA" id="ARBA00022692"/>
    </source>
</evidence>
<dbReference type="SUPFAM" id="SSF161098">
    <property type="entry name" value="MetI-like"/>
    <property type="match status" value="1"/>
</dbReference>
<organism evidence="9 10">
    <name type="scientific">Cohnella hongkongensis</name>
    <dbReference type="NCBI Taxonomy" id="178337"/>
    <lineage>
        <taxon>Bacteria</taxon>
        <taxon>Bacillati</taxon>
        <taxon>Bacillota</taxon>
        <taxon>Bacilli</taxon>
        <taxon>Bacillales</taxon>
        <taxon>Paenibacillaceae</taxon>
        <taxon>Cohnella</taxon>
    </lineage>
</organism>
<dbReference type="PANTHER" id="PTHR30193:SF37">
    <property type="entry name" value="INNER MEMBRANE ABC TRANSPORTER PERMEASE PROTEIN YCJO"/>
    <property type="match status" value="1"/>
</dbReference>
<evidence type="ECO:0000256" key="7">
    <source>
        <dbReference type="RuleBase" id="RU363032"/>
    </source>
</evidence>
<keyword evidence="3" id="KW-1003">Cell membrane</keyword>
<evidence type="ECO:0000313" key="10">
    <source>
        <dbReference type="Proteomes" id="UP001596028"/>
    </source>
</evidence>
<reference evidence="10" key="1">
    <citation type="journal article" date="2019" name="Int. J. Syst. Evol. Microbiol.">
        <title>The Global Catalogue of Microorganisms (GCM) 10K type strain sequencing project: providing services to taxonomists for standard genome sequencing and annotation.</title>
        <authorList>
            <consortium name="The Broad Institute Genomics Platform"/>
            <consortium name="The Broad Institute Genome Sequencing Center for Infectious Disease"/>
            <person name="Wu L."/>
            <person name="Ma J."/>
        </authorList>
    </citation>
    <scope>NUCLEOTIDE SEQUENCE [LARGE SCALE GENOMIC DNA]</scope>
    <source>
        <strain evidence="10">CCUG 49571</strain>
    </source>
</reference>
<keyword evidence="6 7" id="KW-0472">Membrane</keyword>
<feature type="transmembrane region" description="Helical" evidence="7">
    <location>
        <begin position="212"/>
        <end position="234"/>
    </location>
</feature>
<dbReference type="EMBL" id="JBHSEP010000007">
    <property type="protein sequence ID" value="MFC4598911.1"/>
    <property type="molecule type" value="Genomic_DNA"/>
</dbReference>
<dbReference type="RefSeq" id="WP_378095687.1">
    <property type="nucleotide sequence ID" value="NZ_JBHSEP010000007.1"/>
</dbReference>
<feature type="transmembrane region" description="Helical" evidence="7">
    <location>
        <begin position="171"/>
        <end position="191"/>
    </location>
</feature>
<feature type="domain" description="ABC transmembrane type-1" evidence="8">
    <location>
        <begin position="81"/>
        <end position="295"/>
    </location>
</feature>
<evidence type="ECO:0000259" key="8">
    <source>
        <dbReference type="PROSITE" id="PS50928"/>
    </source>
</evidence>
<feature type="transmembrane region" description="Helical" evidence="7">
    <location>
        <begin position="277"/>
        <end position="298"/>
    </location>
</feature>
<keyword evidence="5 7" id="KW-1133">Transmembrane helix</keyword>
<sequence length="305" mass="34422">MKRLIQRRDDAPRTTVRTFLEPLAYLSPFLIGIGIFTVYPFLNVLLLSFQEDYNLLRKQFSGYGLANYAAIVQDPAFLSGLQNTMVYILTVVPASTIVSLAIAVLLIQKIKLSVFFQTAYFLPLVTSVTAVGLVWKWMYNFDYGIVNFLLSLVGAEAINWLNSPAYAMPALVMYGIWSMLPFTIILLLAGLQNVNAQYYTAAQIDGAKPFKIFRRITVPLLAPTIGLVLIVNTINASKVFDELFPLFNGRPGPAHSLYTVVYYLYDQFYVQWKLGTAAASATILFLLVFAFTMAQLYIQRKWKHD</sequence>
<dbReference type="PROSITE" id="PS50928">
    <property type="entry name" value="ABC_TM1"/>
    <property type="match status" value="1"/>
</dbReference>
<feature type="transmembrane region" description="Helical" evidence="7">
    <location>
        <begin position="23"/>
        <end position="42"/>
    </location>
</feature>
<evidence type="ECO:0000313" key="9">
    <source>
        <dbReference type="EMBL" id="MFC4598911.1"/>
    </source>
</evidence>
<protein>
    <submittedName>
        <fullName evidence="9">Carbohydrate ABC transporter permease</fullName>
    </submittedName>
</protein>
<evidence type="ECO:0000256" key="3">
    <source>
        <dbReference type="ARBA" id="ARBA00022475"/>
    </source>
</evidence>
<name>A0ABV9FAT8_9BACL</name>
<evidence type="ECO:0000256" key="6">
    <source>
        <dbReference type="ARBA" id="ARBA00023136"/>
    </source>
</evidence>
<evidence type="ECO:0000256" key="2">
    <source>
        <dbReference type="ARBA" id="ARBA00022448"/>
    </source>
</evidence>
<dbReference type="Proteomes" id="UP001596028">
    <property type="component" value="Unassembled WGS sequence"/>
</dbReference>
<comment type="similarity">
    <text evidence="7">Belongs to the binding-protein-dependent transport system permease family.</text>
</comment>
<proteinExistence type="inferred from homology"/>
<keyword evidence="10" id="KW-1185">Reference proteome</keyword>
<keyword evidence="4 7" id="KW-0812">Transmembrane</keyword>
<dbReference type="InterPro" id="IPR000515">
    <property type="entry name" value="MetI-like"/>
</dbReference>
<dbReference type="CDD" id="cd06261">
    <property type="entry name" value="TM_PBP2"/>
    <property type="match status" value="1"/>
</dbReference>
<gene>
    <name evidence="9" type="ORF">ACFO3S_11735</name>
</gene>
<dbReference type="InterPro" id="IPR035906">
    <property type="entry name" value="MetI-like_sf"/>
</dbReference>
<comment type="caution">
    <text evidence="9">The sequence shown here is derived from an EMBL/GenBank/DDBJ whole genome shotgun (WGS) entry which is preliminary data.</text>
</comment>
<dbReference type="Pfam" id="PF00528">
    <property type="entry name" value="BPD_transp_1"/>
    <property type="match status" value="1"/>
</dbReference>
<feature type="transmembrane region" description="Helical" evidence="7">
    <location>
        <begin position="85"/>
        <end position="107"/>
    </location>
</feature>
<dbReference type="Gene3D" id="1.10.3720.10">
    <property type="entry name" value="MetI-like"/>
    <property type="match status" value="1"/>
</dbReference>
<keyword evidence="2 7" id="KW-0813">Transport</keyword>
<dbReference type="PANTHER" id="PTHR30193">
    <property type="entry name" value="ABC TRANSPORTER PERMEASE PROTEIN"/>
    <property type="match status" value="1"/>
</dbReference>
<accession>A0ABV9FAT8</accession>
<evidence type="ECO:0000256" key="5">
    <source>
        <dbReference type="ARBA" id="ARBA00022989"/>
    </source>
</evidence>
<evidence type="ECO:0000256" key="1">
    <source>
        <dbReference type="ARBA" id="ARBA00004651"/>
    </source>
</evidence>
<comment type="subcellular location">
    <subcellularLocation>
        <location evidence="1 7">Cell membrane</location>
        <topology evidence="1 7">Multi-pass membrane protein</topology>
    </subcellularLocation>
</comment>
<feature type="transmembrane region" description="Helical" evidence="7">
    <location>
        <begin position="119"/>
        <end position="139"/>
    </location>
</feature>
<dbReference type="InterPro" id="IPR051393">
    <property type="entry name" value="ABC_transporter_permease"/>
</dbReference>